<dbReference type="SUPFAM" id="SSF56784">
    <property type="entry name" value="HAD-like"/>
    <property type="match status" value="1"/>
</dbReference>
<keyword evidence="2" id="KW-1185">Reference proteome</keyword>
<reference evidence="1 2" key="1">
    <citation type="journal article" date="2014" name="Int. J. Syst. Evol. Microbiol.">
        <title>Complete genome sequence of Corynebacterium casei LMG S-19264T (=DSM 44701T), isolated from a smear-ripened cheese.</title>
        <authorList>
            <consortium name="US DOE Joint Genome Institute (JGI-PGF)"/>
            <person name="Walter F."/>
            <person name="Albersmeier A."/>
            <person name="Kalinowski J."/>
            <person name="Ruckert C."/>
        </authorList>
    </citation>
    <scope>NUCLEOTIDE SEQUENCE [LARGE SCALE GENOMIC DNA]</scope>
    <source>
        <strain evidence="1 2">JCM 4677</strain>
    </source>
</reference>
<dbReference type="GO" id="GO:0008967">
    <property type="term" value="F:phosphoglycolate phosphatase activity"/>
    <property type="evidence" value="ECO:0007669"/>
    <property type="project" value="TreeGrafter"/>
</dbReference>
<dbReference type="PANTHER" id="PTHR43434">
    <property type="entry name" value="PHOSPHOGLYCOLATE PHOSPHATASE"/>
    <property type="match status" value="1"/>
</dbReference>
<keyword evidence="1" id="KW-0378">Hydrolase</keyword>
<dbReference type="KEGG" id="sgm:GCM10017557_38700"/>
<gene>
    <name evidence="1" type="ORF">GCM10017557_38700</name>
</gene>
<sequence>MTVETTQFELAAGETEKFNELIGRAKCVLFDFDGPICRLFAGRSAKDIAAGQEEWLAARGLAGVLAEGERGSRDPHWVLSEVAGRHPDSDLVVELEEWLTQQELRAVACAMPTAYADPLIRTWGAVGARLAVVTNNSGRAVRAYLESRHLVGYFAPNIYGRTRDLSLLKPHPYTLNRALSALGAAPDTTLMIGDTPSDHAAAVSAGVHFLGYARNARKAELLLAAGVARWNIVHSLDTVLRVVRGGAL</sequence>
<evidence type="ECO:0000313" key="2">
    <source>
        <dbReference type="Proteomes" id="UP000516444"/>
    </source>
</evidence>
<dbReference type="Gene3D" id="1.10.150.240">
    <property type="entry name" value="Putative phosphatase, domain 2"/>
    <property type="match status" value="1"/>
</dbReference>
<dbReference type="RefSeq" id="WP_245702598.1">
    <property type="nucleotide sequence ID" value="NZ_AP023440.1"/>
</dbReference>
<dbReference type="GO" id="GO:0006281">
    <property type="term" value="P:DNA repair"/>
    <property type="evidence" value="ECO:0007669"/>
    <property type="project" value="TreeGrafter"/>
</dbReference>
<protein>
    <submittedName>
        <fullName evidence="1">Hydrolase</fullName>
    </submittedName>
</protein>
<dbReference type="PANTHER" id="PTHR43434:SF1">
    <property type="entry name" value="PHOSPHOGLYCOLATE PHOSPHATASE"/>
    <property type="match status" value="1"/>
</dbReference>
<accession>A0A7G1P2V9</accession>
<dbReference type="AlphaFoldDB" id="A0A7G1P2V9"/>
<name>A0A7G1P2V9_9ACTN</name>
<dbReference type="InterPro" id="IPR036412">
    <property type="entry name" value="HAD-like_sf"/>
</dbReference>
<dbReference type="GO" id="GO:0005829">
    <property type="term" value="C:cytosol"/>
    <property type="evidence" value="ECO:0007669"/>
    <property type="project" value="TreeGrafter"/>
</dbReference>
<evidence type="ECO:0000313" key="1">
    <source>
        <dbReference type="EMBL" id="BCL29011.1"/>
    </source>
</evidence>
<dbReference type="InterPro" id="IPR023214">
    <property type="entry name" value="HAD_sf"/>
</dbReference>
<dbReference type="EMBL" id="AP023440">
    <property type="protein sequence ID" value="BCL29011.1"/>
    <property type="molecule type" value="Genomic_DNA"/>
</dbReference>
<dbReference type="InterPro" id="IPR023198">
    <property type="entry name" value="PGP-like_dom2"/>
</dbReference>
<proteinExistence type="predicted"/>
<dbReference type="Pfam" id="PF00702">
    <property type="entry name" value="Hydrolase"/>
    <property type="match status" value="1"/>
</dbReference>
<organism evidence="1 2">
    <name type="scientific">Streptomyces aurantiacus</name>
    <dbReference type="NCBI Taxonomy" id="47760"/>
    <lineage>
        <taxon>Bacteria</taxon>
        <taxon>Bacillati</taxon>
        <taxon>Actinomycetota</taxon>
        <taxon>Actinomycetes</taxon>
        <taxon>Kitasatosporales</taxon>
        <taxon>Streptomycetaceae</taxon>
        <taxon>Streptomyces</taxon>
        <taxon>Streptomyces aurantiacus group</taxon>
    </lineage>
</organism>
<dbReference type="Proteomes" id="UP000516444">
    <property type="component" value="Chromosome"/>
</dbReference>
<dbReference type="InterPro" id="IPR050155">
    <property type="entry name" value="HAD-like_hydrolase_sf"/>
</dbReference>
<dbReference type="Gene3D" id="3.40.50.1000">
    <property type="entry name" value="HAD superfamily/HAD-like"/>
    <property type="match status" value="1"/>
</dbReference>